<dbReference type="RefSeq" id="WP_247293108.1">
    <property type="nucleotide sequence ID" value="NZ_JAKNRW010000025.1"/>
</dbReference>
<evidence type="ECO:0000256" key="3">
    <source>
        <dbReference type="ARBA" id="ARBA00022481"/>
    </source>
</evidence>
<reference evidence="13 14" key="1">
    <citation type="submission" date="2022-02" db="EMBL/GenBank/DDBJ databases">
        <title>Comparative genomics of the first Antarctic Pseudomonas spp. capable of biotransforming 2,4,6-Trinitrotoluene.</title>
        <authorList>
            <person name="Cabrera M.A."/>
            <person name="Marquez S.L."/>
            <person name="Perez-Donoso J.M."/>
        </authorList>
    </citation>
    <scope>NUCLEOTIDE SEQUENCE [LARGE SCALE GENOMIC DNA]</scope>
    <source>
        <strain evidence="13 14">TNT19</strain>
    </source>
</reference>
<name>A0ABT0F5D9_9PSED</name>
<evidence type="ECO:0000313" key="14">
    <source>
        <dbReference type="Proteomes" id="UP001299876"/>
    </source>
</evidence>
<dbReference type="PANTHER" id="PTHR32089">
    <property type="entry name" value="METHYL-ACCEPTING CHEMOTAXIS PROTEIN MCPB"/>
    <property type="match status" value="1"/>
</dbReference>
<dbReference type="InterPro" id="IPR004090">
    <property type="entry name" value="Chemotax_Me-accpt_rcpt"/>
</dbReference>
<dbReference type="PRINTS" id="PR00260">
    <property type="entry name" value="CHEMTRNSDUCR"/>
</dbReference>
<dbReference type="PROSITE" id="PS50885">
    <property type="entry name" value="HAMP"/>
    <property type="match status" value="1"/>
</dbReference>
<evidence type="ECO:0000256" key="1">
    <source>
        <dbReference type="ARBA" id="ARBA00004236"/>
    </source>
</evidence>
<keyword evidence="6 10" id="KW-0472">Membrane</keyword>
<keyword evidence="2" id="KW-1003">Cell membrane</keyword>
<evidence type="ECO:0000256" key="10">
    <source>
        <dbReference type="SAM" id="Phobius"/>
    </source>
</evidence>
<dbReference type="Gene3D" id="1.10.287.950">
    <property type="entry name" value="Methyl-accepting chemotaxis protein"/>
    <property type="match status" value="1"/>
</dbReference>
<evidence type="ECO:0000256" key="5">
    <source>
        <dbReference type="ARBA" id="ARBA00022989"/>
    </source>
</evidence>
<dbReference type="PROSITE" id="PS50111">
    <property type="entry name" value="CHEMOTAXIS_TRANSDUC_2"/>
    <property type="match status" value="1"/>
</dbReference>
<comment type="caution">
    <text evidence="13">The sequence shown here is derived from an EMBL/GenBank/DDBJ whole genome shotgun (WGS) entry which is preliminary data.</text>
</comment>
<sequence length="685" mass="73319">MQAFLSPGIRLLGRFGFARKFQLLFLLFIVPLAGSLWMIGQDYRSKLNLISEERAGVRQLLSLDALDNLLGAQRDRAARWRATETNRQPTPATLAAIATFDQAQPAIAKAALDLGDTLTAEGARDETLARYQALQATLDGLDSKSLGSVGWWPDGYDRFTNALSALQALREQIAMDNRLTLAPWLETYLLTQISTQHAPDLIERVGRLASIGQASVVSGQFTLQSRLQLRDLRSRIGDAREQLAKTAGLLESRLPSDLKAWSERYHDSLKHLDAELKALDEGVFGGSINLKPEDFERGLDALLVDLASLRQQSLGSLDERLENYHGSAMRQVIGVATIFGCLLLAALYLFTCLQASIRRSASGITVLAEALRDGNLSLQVPVQGRDELAAISTALNVAVVQLRNSLLGVDHETLQLSNAVRALNQHSSGALGEVEAQQLQISQIAAAATQLAATSQGVAQSCEQASGSAQHTRRIAADSSRDSQRTTASIQQLNQRLNETAAALGRVSAQGQQIQLVVDTIRAVAEQTNLLALNAAIEAARAGDQGRGFAVVADEVRSLSKRTQSSTAQIAHTVDSLRQTVDEAVSLMEAACSQAQTDAQSVTGLGERLGEIASAVQSVTDTLAHIATAVEEQASTADEVSGNIQQVDQAAVRLLEGARAVNLAADTLSQGSKALSANTGRFQLG</sequence>
<evidence type="ECO:0000256" key="4">
    <source>
        <dbReference type="ARBA" id="ARBA00022692"/>
    </source>
</evidence>
<evidence type="ECO:0000256" key="9">
    <source>
        <dbReference type="PROSITE-ProRule" id="PRU00284"/>
    </source>
</evidence>
<keyword evidence="3" id="KW-0488">Methylation</keyword>
<comment type="similarity">
    <text evidence="8">Belongs to the methyl-accepting chemotaxis (MCP) protein family.</text>
</comment>
<dbReference type="SMART" id="SM00304">
    <property type="entry name" value="HAMP"/>
    <property type="match status" value="1"/>
</dbReference>
<feature type="transmembrane region" description="Helical" evidence="10">
    <location>
        <begin position="21"/>
        <end position="40"/>
    </location>
</feature>
<dbReference type="Proteomes" id="UP001299876">
    <property type="component" value="Unassembled WGS sequence"/>
</dbReference>
<evidence type="ECO:0000256" key="8">
    <source>
        <dbReference type="ARBA" id="ARBA00029447"/>
    </source>
</evidence>
<evidence type="ECO:0000259" key="12">
    <source>
        <dbReference type="PROSITE" id="PS50885"/>
    </source>
</evidence>
<keyword evidence="4 10" id="KW-0812">Transmembrane</keyword>
<proteinExistence type="inferred from homology"/>
<evidence type="ECO:0000256" key="6">
    <source>
        <dbReference type="ARBA" id="ARBA00023136"/>
    </source>
</evidence>
<dbReference type="CDD" id="cd11386">
    <property type="entry name" value="MCP_signal"/>
    <property type="match status" value="1"/>
</dbReference>
<comment type="subcellular location">
    <subcellularLocation>
        <location evidence="1">Cell membrane</location>
    </subcellularLocation>
</comment>
<evidence type="ECO:0000256" key="2">
    <source>
        <dbReference type="ARBA" id="ARBA00022475"/>
    </source>
</evidence>
<organism evidence="13 14">
    <name type="scientific">Pseudomonas violetae</name>
    <dbReference type="NCBI Taxonomy" id="2915813"/>
    <lineage>
        <taxon>Bacteria</taxon>
        <taxon>Pseudomonadati</taxon>
        <taxon>Pseudomonadota</taxon>
        <taxon>Gammaproteobacteria</taxon>
        <taxon>Pseudomonadales</taxon>
        <taxon>Pseudomonadaceae</taxon>
        <taxon>Pseudomonas</taxon>
    </lineage>
</organism>
<protein>
    <submittedName>
        <fullName evidence="13">Methyl-accepting chemotaxis protein</fullName>
    </submittedName>
</protein>
<dbReference type="InterPro" id="IPR004089">
    <property type="entry name" value="MCPsignal_dom"/>
</dbReference>
<feature type="domain" description="Methyl-accepting transducer" evidence="11">
    <location>
        <begin position="412"/>
        <end position="648"/>
    </location>
</feature>
<dbReference type="Pfam" id="PF00015">
    <property type="entry name" value="MCPsignal"/>
    <property type="match status" value="1"/>
</dbReference>
<dbReference type="EMBL" id="JAKNRW010000025">
    <property type="protein sequence ID" value="MCK1792897.1"/>
    <property type="molecule type" value="Genomic_DNA"/>
</dbReference>
<evidence type="ECO:0000259" key="11">
    <source>
        <dbReference type="PROSITE" id="PS50111"/>
    </source>
</evidence>
<feature type="domain" description="HAMP" evidence="12">
    <location>
        <begin position="355"/>
        <end position="407"/>
    </location>
</feature>
<dbReference type="CDD" id="cd06225">
    <property type="entry name" value="HAMP"/>
    <property type="match status" value="1"/>
</dbReference>
<keyword evidence="5 10" id="KW-1133">Transmembrane helix</keyword>
<dbReference type="SMART" id="SM00283">
    <property type="entry name" value="MA"/>
    <property type="match status" value="1"/>
</dbReference>
<dbReference type="InterPro" id="IPR003660">
    <property type="entry name" value="HAMP_dom"/>
</dbReference>
<keyword evidence="7 9" id="KW-0807">Transducer</keyword>
<dbReference type="PANTHER" id="PTHR32089:SF112">
    <property type="entry name" value="LYSOZYME-LIKE PROTEIN-RELATED"/>
    <property type="match status" value="1"/>
</dbReference>
<dbReference type="SUPFAM" id="SSF58104">
    <property type="entry name" value="Methyl-accepting chemotaxis protein (MCP) signaling domain"/>
    <property type="match status" value="1"/>
</dbReference>
<gene>
    <name evidence="13" type="ORF">L9059_22490</name>
</gene>
<feature type="transmembrane region" description="Helical" evidence="10">
    <location>
        <begin position="332"/>
        <end position="350"/>
    </location>
</feature>
<evidence type="ECO:0000256" key="7">
    <source>
        <dbReference type="ARBA" id="ARBA00023224"/>
    </source>
</evidence>
<keyword evidence="14" id="KW-1185">Reference proteome</keyword>
<accession>A0ABT0F5D9</accession>
<evidence type="ECO:0000313" key="13">
    <source>
        <dbReference type="EMBL" id="MCK1792897.1"/>
    </source>
</evidence>